<protein>
    <recommendedName>
        <fullName evidence="3 6">Flagellar basal body rod protein FlgB</fullName>
    </recommendedName>
</protein>
<keyword evidence="4 6" id="KW-0975">Bacterial flagellum</keyword>
<keyword evidence="7" id="KW-0966">Cell projection</keyword>
<evidence type="ECO:0000313" key="8">
    <source>
        <dbReference type="Proteomes" id="UP001469365"/>
    </source>
</evidence>
<keyword evidence="8" id="KW-1185">Reference proteome</keyword>
<keyword evidence="7" id="KW-0969">Cilium</keyword>
<keyword evidence="7" id="KW-0282">Flagellum</keyword>
<name>A0ABU9DMZ8_9BACL</name>
<evidence type="ECO:0000256" key="6">
    <source>
        <dbReference type="PIRNR" id="PIRNR002889"/>
    </source>
</evidence>
<dbReference type="PIRSF" id="PIRSF002889">
    <property type="entry name" value="Rod_FlgB"/>
    <property type="match status" value="1"/>
</dbReference>
<dbReference type="EMBL" id="JBBPCC010000013">
    <property type="protein sequence ID" value="MEK8130238.1"/>
    <property type="molecule type" value="Genomic_DNA"/>
</dbReference>
<comment type="subunit">
    <text evidence="6">The basal body constitutes a major portion of the flagellar organelle and consists of a number of rings mounted on a central rod.</text>
</comment>
<organism evidence="7 8">
    <name type="scientific">Paenibacillus filicis</name>
    <dbReference type="NCBI Taxonomy" id="669464"/>
    <lineage>
        <taxon>Bacteria</taxon>
        <taxon>Bacillati</taxon>
        <taxon>Bacillota</taxon>
        <taxon>Bacilli</taxon>
        <taxon>Bacillales</taxon>
        <taxon>Paenibacillaceae</taxon>
        <taxon>Paenibacillus</taxon>
    </lineage>
</organism>
<gene>
    <name evidence="7" type="primary">flgB</name>
    <name evidence="7" type="ORF">WMW72_20230</name>
</gene>
<evidence type="ECO:0000256" key="1">
    <source>
        <dbReference type="ARBA" id="ARBA00004117"/>
    </source>
</evidence>
<comment type="function">
    <text evidence="5 6">Structural component of flagellum, the bacterial motility apparatus. Part of the rod structure of flagellar basal body.</text>
</comment>
<dbReference type="NCBIfam" id="TIGR01396">
    <property type="entry name" value="FlgB"/>
    <property type="match status" value="1"/>
</dbReference>
<evidence type="ECO:0000256" key="2">
    <source>
        <dbReference type="ARBA" id="ARBA00009677"/>
    </source>
</evidence>
<dbReference type="InterPro" id="IPR006300">
    <property type="entry name" value="FlgB"/>
</dbReference>
<comment type="caution">
    <text evidence="7">The sequence shown here is derived from an EMBL/GenBank/DDBJ whole genome shotgun (WGS) entry which is preliminary data.</text>
</comment>
<evidence type="ECO:0000256" key="5">
    <source>
        <dbReference type="ARBA" id="ARBA00024934"/>
    </source>
</evidence>
<evidence type="ECO:0000313" key="7">
    <source>
        <dbReference type="EMBL" id="MEK8130238.1"/>
    </source>
</evidence>
<sequence length="133" mass="15187">MMILNKPGFQLMERSLDASTLRQKVSADNIANNDTPYFKRSEVKFEEMLQQEMGTRPLQGFRTDPRHFVIGQPANPQPEIVRDNQTTVNNNANNVDIDYEMALMAKNQLRYNVLVQQVSGDIKKFRTAIGGRA</sequence>
<comment type="similarity">
    <text evidence="2 6">Belongs to the flagella basal body rod proteins family.</text>
</comment>
<reference evidence="7 8" key="1">
    <citation type="submission" date="2024-04" db="EMBL/GenBank/DDBJ databases">
        <title>draft genome sequnece of Paenibacillus filicis.</title>
        <authorList>
            <person name="Kim D.-U."/>
        </authorList>
    </citation>
    <scope>NUCLEOTIDE SEQUENCE [LARGE SCALE GENOMIC DNA]</scope>
    <source>
        <strain evidence="7 8">KACC14197</strain>
    </source>
</reference>
<evidence type="ECO:0000256" key="4">
    <source>
        <dbReference type="ARBA" id="ARBA00023143"/>
    </source>
</evidence>
<evidence type="ECO:0000256" key="3">
    <source>
        <dbReference type="ARBA" id="ARBA00014376"/>
    </source>
</evidence>
<comment type="subcellular location">
    <subcellularLocation>
        <location evidence="1 6">Bacterial flagellum basal body</location>
    </subcellularLocation>
</comment>
<accession>A0ABU9DMZ8</accession>
<dbReference type="Proteomes" id="UP001469365">
    <property type="component" value="Unassembled WGS sequence"/>
</dbReference>
<proteinExistence type="inferred from homology"/>
<dbReference type="RefSeq" id="WP_341417360.1">
    <property type="nucleotide sequence ID" value="NZ_JBBPCC010000013.1"/>
</dbReference>